<dbReference type="Gene3D" id="3.40.50.720">
    <property type="entry name" value="NAD(P)-binding Rossmann-like Domain"/>
    <property type="match status" value="1"/>
</dbReference>
<dbReference type="PANTHER" id="PTHR42760">
    <property type="entry name" value="SHORT-CHAIN DEHYDROGENASES/REDUCTASES FAMILY MEMBER"/>
    <property type="match status" value="1"/>
</dbReference>
<dbReference type="GO" id="GO:0008678">
    <property type="term" value="F:2-deoxy-D-gluconate 3-dehydrogenase activity"/>
    <property type="evidence" value="ECO:0007669"/>
    <property type="project" value="InterPro"/>
</dbReference>
<dbReference type="KEGG" id="gai:IMCC3135_20270"/>
<dbReference type="InterPro" id="IPR020904">
    <property type="entry name" value="Sc_DH/Rdtase_CS"/>
</dbReference>
<dbReference type="RefSeq" id="WP_249776155.1">
    <property type="nucleotide sequence ID" value="NZ_CP018632.1"/>
</dbReference>
<evidence type="ECO:0000313" key="5">
    <source>
        <dbReference type="Proteomes" id="UP000250079"/>
    </source>
</evidence>
<evidence type="ECO:0000256" key="2">
    <source>
        <dbReference type="ARBA" id="ARBA00023002"/>
    </source>
</evidence>
<sequence>MTELSTGMFNLDGKTALVTGANTGLGQAFAVALANAGARVACLGRSDMEETLELINGGQNDGKRAIAIKADLGSLEPIDRIVAEVMAWSGSIDILVNNAGIIRRADALDFSEADWDAVMDVNLKSLFFLSQAVAKTMVPGGTGKIINIASLLSFQGGIRIPSYTASKSGVAGLTKLLACEWGPKGINVNAIAPGYIETNNTQALREDPDRNKAILDRIPAGHWGNPSDVAGAVVFLASDAANYVHGITLPVDGGWLAR</sequence>
<dbReference type="GO" id="GO:0051287">
    <property type="term" value="F:NAD binding"/>
    <property type="evidence" value="ECO:0007669"/>
    <property type="project" value="InterPro"/>
</dbReference>
<comment type="similarity">
    <text evidence="1">Belongs to the short-chain dehydrogenases/reductases (SDR) family.</text>
</comment>
<keyword evidence="2 4" id="KW-0560">Oxidoreductase</keyword>
<proteinExistence type="inferred from homology"/>
<dbReference type="PRINTS" id="PR00081">
    <property type="entry name" value="GDHRDH"/>
</dbReference>
<organism evidence="4 5">
    <name type="scientific">Granulosicoccus antarcticus IMCC3135</name>
    <dbReference type="NCBI Taxonomy" id="1192854"/>
    <lineage>
        <taxon>Bacteria</taxon>
        <taxon>Pseudomonadati</taxon>
        <taxon>Pseudomonadota</taxon>
        <taxon>Gammaproteobacteria</taxon>
        <taxon>Chromatiales</taxon>
        <taxon>Granulosicoccaceae</taxon>
        <taxon>Granulosicoccus</taxon>
    </lineage>
</organism>
<feature type="domain" description="Ketoreductase" evidence="3">
    <location>
        <begin position="14"/>
        <end position="217"/>
    </location>
</feature>
<dbReference type="GO" id="GO:0047001">
    <property type="term" value="F:2-dehydro-3-deoxy-D-gluconate 5-dehydrogenase activity"/>
    <property type="evidence" value="ECO:0007669"/>
    <property type="project" value="UniProtKB-EC"/>
</dbReference>
<gene>
    <name evidence="4" type="primary">kduD_1</name>
    <name evidence="4" type="ORF">IMCC3135_20270</name>
</gene>
<evidence type="ECO:0000256" key="1">
    <source>
        <dbReference type="ARBA" id="ARBA00006484"/>
    </source>
</evidence>
<evidence type="ECO:0000259" key="3">
    <source>
        <dbReference type="SMART" id="SM00822"/>
    </source>
</evidence>
<dbReference type="Pfam" id="PF13561">
    <property type="entry name" value="adh_short_C2"/>
    <property type="match status" value="1"/>
</dbReference>
<dbReference type="FunFam" id="3.40.50.720:FF:000084">
    <property type="entry name" value="Short-chain dehydrogenase reductase"/>
    <property type="match status" value="1"/>
</dbReference>
<name>A0A2Z2NRQ3_9GAMM</name>
<keyword evidence="5" id="KW-1185">Reference proteome</keyword>
<dbReference type="InterPro" id="IPR036291">
    <property type="entry name" value="NAD(P)-bd_dom_sf"/>
</dbReference>
<dbReference type="SUPFAM" id="SSF51735">
    <property type="entry name" value="NAD(P)-binding Rossmann-fold domains"/>
    <property type="match status" value="1"/>
</dbReference>
<dbReference type="EMBL" id="CP018632">
    <property type="protein sequence ID" value="ASJ74132.1"/>
    <property type="molecule type" value="Genomic_DNA"/>
</dbReference>
<accession>A0A2Z2NRQ3</accession>
<reference evidence="4 5" key="1">
    <citation type="submission" date="2016-12" db="EMBL/GenBank/DDBJ databases">
        <authorList>
            <person name="Song W.-J."/>
            <person name="Kurnit D.M."/>
        </authorList>
    </citation>
    <scope>NUCLEOTIDE SEQUENCE [LARGE SCALE GENOMIC DNA]</scope>
    <source>
        <strain evidence="4 5">IMCC3135</strain>
    </source>
</reference>
<dbReference type="EC" id="1.1.1.127" evidence="4"/>
<dbReference type="NCBIfam" id="TIGR01832">
    <property type="entry name" value="kduD"/>
    <property type="match status" value="1"/>
</dbReference>
<dbReference type="InterPro" id="IPR002347">
    <property type="entry name" value="SDR_fam"/>
</dbReference>
<dbReference type="NCBIfam" id="NF005559">
    <property type="entry name" value="PRK07231.1"/>
    <property type="match status" value="1"/>
</dbReference>
<dbReference type="SMART" id="SM00822">
    <property type="entry name" value="PKS_KR"/>
    <property type="match status" value="1"/>
</dbReference>
<protein>
    <submittedName>
        <fullName evidence="4">2-dehydro-3-deoxy-D-gluconate 5-dehydrogenase</fullName>
        <ecNumber evidence="4">1.1.1.127</ecNumber>
    </submittedName>
</protein>
<dbReference type="PANTHER" id="PTHR42760:SF5">
    <property type="entry name" value="2-DEHYDRO-3-DEOXY-D-GLUCONATE 5-DEHYDROGENASE"/>
    <property type="match status" value="1"/>
</dbReference>
<dbReference type="Proteomes" id="UP000250079">
    <property type="component" value="Chromosome"/>
</dbReference>
<dbReference type="AlphaFoldDB" id="A0A2Z2NRQ3"/>
<dbReference type="InterPro" id="IPR057326">
    <property type="entry name" value="KR_dom"/>
</dbReference>
<dbReference type="PROSITE" id="PS00061">
    <property type="entry name" value="ADH_SHORT"/>
    <property type="match status" value="1"/>
</dbReference>
<dbReference type="InterPro" id="IPR011286">
    <property type="entry name" value="2-deoxy-D-gluc_3_DH"/>
</dbReference>
<dbReference type="PRINTS" id="PR00080">
    <property type="entry name" value="SDRFAMILY"/>
</dbReference>
<evidence type="ECO:0000313" key="4">
    <source>
        <dbReference type="EMBL" id="ASJ74132.1"/>
    </source>
</evidence>